<evidence type="ECO:0000313" key="3">
    <source>
        <dbReference type="Proteomes" id="UP000288943"/>
    </source>
</evidence>
<feature type="region of interest" description="Disordered" evidence="1">
    <location>
        <begin position="156"/>
        <end position="414"/>
    </location>
</feature>
<keyword evidence="2" id="KW-0167">Capsid protein</keyword>
<sequence>MKQELQTDQAGEKQWEAAERTMADFKRLASRYASAAWDARQPGIRALYRQLLQQTLDDQDKLYRLLAGRGDKKKVQNASGEDVLQEIASHDRALSELEAAIRKDFAGIEATEAETGESPEAVFQVLREAETISDPLTYEEKELEIFGERPDYYSSLSSSSVYDSSYGDVYYSEPSVSDEEESVSAEAAETSASASAALEQPAPAPAASAVPAPLSPSRFGGAPAPTAPEQSAPAPATSPVPAPLSPSRFGGAPASAGPEQPAPAPTASTTPAPLSPSRYGGAPASAAPEQPAPAPAGSLARPYTAPRSPYGRPATGGAAPYGTPATAAPPVAYGQPASPSGVPVAPSYGGFRNPAPAPASAREPYGQSRRYGQPYARQPQQSGPTPPAAPPAQQPYNSPYRGEDGRPPSYRPQG</sequence>
<dbReference type="RefSeq" id="WP_042233697.1">
    <property type="nucleotide sequence ID" value="NZ_CP026520.1"/>
</dbReference>
<dbReference type="EMBL" id="CP026520">
    <property type="protein sequence ID" value="QAV16708.1"/>
    <property type="molecule type" value="Genomic_DNA"/>
</dbReference>
<dbReference type="GeneID" id="95379140"/>
<dbReference type="KEGG" id="pchi:PC41400_02940"/>
<feature type="compositionally biased region" description="Low complexity" evidence="1">
    <location>
        <begin position="265"/>
        <end position="289"/>
    </location>
</feature>
<feature type="compositionally biased region" description="Low complexity" evidence="1">
    <location>
        <begin position="309"/>
        <end position="350"/>
    </location>
</feature>
<gene>
    <name evidence="2" type="ORF">PC41400_02940</name>
</gene>
<dbReference type="AlphaFoldDB" id="A0A410WQK0"/>
<name>A0A410WQK0_9BACL</name>
<keyword evidence="2" id="KW-0946">Virion</keyword>
<feature type="compositionally biased region" description="Pro residues" evidence="1">
    <location>
        <begin position="384"/>
        <end position="393"/>
    </location>
</feature>
<accession>A0A410WQK0</accession>
<protein>
    <submittedName>
        <fullName evidence="2">Spore coat protein</fullName>
    </submittedName>
</protein>
<evidence type="ECO:0000313" key="2">
    <source>
        <dbReference type="EMBL" id="QAV16708.1"/>
    </source>
</evidence>
<organism evidence="2 3">
    <name type="scientific">Paenibacillus chitinolyticus</name>
    <dbReference type="NCBI Taxonomy" id="79263"/>
    <lineage>
        <taxon>Bacteria</taxon>
        <taxon>Bacillati</taxon>
        <taxon>Bacillota</taxon>
        <taxon>Bacilli</taxon>
        <taxon>Bacillales</taxon>
        <taxon>Paenibacillaceae</taxon>
        <taxon>Paenibacillus</taxon>
    </lineage>
</organism>
<reference evidence="2 3" key="1">
    <citation type="submission" date="2018-01" db="EMBL/GenBank/DDBJ databases">
        <title>The whole genome sequencing and assembly of Paenibacillus chitinolyticus KCCM 41400 strain.</title>
        <authorList>
            <person name="Kim J.-Y."/>
            <person name="Park M.-K."/>
            <person name="Lee Y.-J."/>
            <person name="Yi H."/>
            <person name="Bahn Y.-S."/>
            <person name="Kim J.F."/>
            <person name="Lee D.-W."/>
        </authorList>
    </citation>
    <scope>NUCLEOTIDE SEQUENCE [LARGE SCALE GENOMIC DNA]</scope>
    <source>
        <strain evidence="2 3">KCCM 41400</strain>
    </source>
</reference>
<feature type="compositionally biased region" description="Low complexity" evidence="1">
    <location>
        <begin position="184"/>
        <end position="217"/>
    </location>
</feature>
<proteinExistence type="predicted"/>
<feature type="compositionally biased region" description="Low complexity" evidence="1">
    <location>
        <begin position="156"/>
        <end position="175"/>
    </location>
</feature>
<dbReference type="Proteomes" id="UP000288943">
    <property type="component" value="Chromosome"/>
</dbReference>
<dbReference type="OrthoDB" id="10002662at2"/>
<evidence type="ECO:0000256" key="1">
    <source>
        <dbReference type="SAM" id="MobiDB-lite"/>
    </source>
</evidence>